<evidence type="ECO:0000256" key="4">
    <source>
        <dbReference type="ARBA" id="ARBA00014813"/>
    </source>
</evidence>
<keyword evidence="7 14" id="KW-0175">Coiled coil</keyword>
<evidence type="ECO:0000256" key="7">
    <source>
        <dbReference type="ARBA" id="ARBA00023054"/>
    </source>
</evidence>
<dbReference type="InterPro" id="IPR026504">
    <property type="entry name" value="MNS1"/>
</dbReference>
<dbReference type="EnsemblMetazoa" id="XM_050647953.1">
    <property type="protein sequence ID" value="XP_050503910.1"/>
    <property type="gene ID" value="LOC126882888"/>
</dbReference>
<evidence type="ECO:0000259" key="15">
    <source>
        <dbReference type="Pfam" id="PF13868"/>
    </source>
</evidence>
<dbReference type="InterPro" id="IPR043597">
    <property type="entry name" value="TPH_dom"/>
</dbReference>
<evidence type="ECO:0000256" key="1">
    <source>
        <dbReference type="ARBA" id="ARBA00004123"/>
    </source>
</evidence>
<sequence>MGDDIRLCLMDNVNVIGPQNRVQEGYLPLEENQNKQTPVQYYKIEPKLETVEKKDESGPNLEDHKSSTLRHIEQKNAYRNFDRFMNLHRKEQEEQLQAQSAMQENAFREKKAYQENVLARELDVIKRKEFTEAKMRQLLRENSSELRELERKLKAAYINKELAAQISQKQAERINEKIRETEAHKVMRQAWIDQKEYQKQLLQDDMVKKSQYKQELQEQLIMREKMKRHLYEEYLREKKLIDDIVQRIHDEDEREAYEKFCRMKKTRSEMMAFKHAQDVWKKKRMEEIEEENRKIEEYLTTKTAVVQARQVQQAKKEAEREKVIEDIARAMCEQMEKQREREEIIADLHEEEQKEIVEKRHRADIEKQLRIRLETQQCLAQQMQEREERYRQQVEEDRKYKEELVAKLAEDSRLEQLSMQKRRMKMLQLRKDVEEMLKERRQKQAEEFQMLIEVERDSQRKAEARRRVIEEERIRMLQEHVKNLVGYLPKGLLKVEDLPYLSTDVVDHVFRGDPSSSNAALSRPNY</sequence>
<evidence type="ECO:0000256" key="12">
    <source>
        <dbReference type="ARBA" id="ARBA00023273"/>
    </source>
</evidence>
<accession>A0ABM5K143</accession>
<organism evidence="16 17">
    <name type="scientific">Diabrotica virgifera virgifera</name>
    <name type="common">western corn rootworm</name>
    <dbReference type="NCBI Taxonomy" id="50390"/>
    <lineage>
        <taxon>Eukaryota</taxon>
        <taxon>Metazoa</taxon>
        <taxon>Ecdysozoa</taxon>
        <taxon>Arthropoda</taxon>
        <taxon>Hexapoda</taxon>
        <taxon>Insecta</taxon>
        <taxon>Pterygota</taxon>
        <taxon>Neoptera</taxon>
        <taxon>Endopterygota</taxon>
        <taxon>Coleoptera</taxon>
        <taxon>Polyphaga</taxon>
        <taxon>Cucujiformia</taxon>
        <taxon>Chrysomeloidea</taxon>
        <taxon>Chrysomelidae</taxon>
        <taxon>Galerucinae</taxon>
        <taxon>Diabroticina</taxon>
        <taxon>Diabroticites</taxon>
        <taxon>Diabrotica</taxon>
    </lineage>
</organism>
<keyword evidence="10" id="KW-0539">Nucleus</keyword>
<evidence type="ECO:0000256" key="13">
    <source>
        <dbReference type="ARBA" id="ARBA00046114"/>
    </source>
</evidence>
<dbReference type="RefSeq" id="XP_050503910.1">
    <property type="nucleotide sequence ID" value="XM_050647953.1"/>
</dbReference>
<dbReference type="PANTHER" id="PTHR19265">
    <property type="entry name" value="MEIOSIS-SPECIFIC NUCLEAR STRUCTURAL PROTEIN 1"/>
    <property type="match status" value="1"/>
</dbReference>
<evidence type="ECO:0000256" key="5">
    <source>
        <dbReference type="ARBA" id="ARBA00022490"/>
    </source>
</evidence>
<dbReference type="GeneID" id="126882888"/>
<comment type="similarity">
    <text evidence="3">Belongs to the MNS1 family.</text>
</comment>
<keyword evidence="12" id="KW-0966">Cell projection</keyword>
<evidence type="ECO:0000256" key="9">
    <source>
        <dbReference type="ARBA" id="ARBA00023212"/>
    </source>
</evidence>
<feature type="coiled-coil region" evidence="14">
    <location>
        <begin position="332"/>
        <end position="446"/>
    </location>
</feature>
<evidence type="ECO:0000256" key="6">
    <source>
        <dbReference type="ARBA" id="ARBA00022846"/>
    </source>
</evidence>
<proteinExistence type="inferred from homology"/>
<keyword evidence="17" id="KW-1185">Reference proteome</keyword>
<keyword evidence="5" id="KW-0963">Cytoplasm</keyword>
<dbReference type="Proteomes" id="UP001652700">
    <property type="component" value="Unplaced"/>
</dbReference>
<comment type="function">
    <text evidence="13">Microtubule inner protein (MIP) part of the dynein-decorated doublet microtubules (DMTs) in cilia axoneme, which is required for motile cilia beating. May play a role in the control of meiotic division and germ cell differentiation through regulation of pairing and recombination during meiosis. Required for sperm flagella assembly. May play a role in the assembly and function of the outer dynein arm-docking complex (ODA-DC). ODA-DC mediates outer dynein arms (ODA) binding onto the axonemal doublet microtubules.</text>
</comment>
<evidence type="ECO:0000313" key="17">
    <source>
        <dbReference type="Proteomes" id="UP001652700"/>
    </source>
</evidence>
<evidence type="ECO:0000256" key="2">
    <source>
        <dbReference type="ARBA" id="ARBA00004611"/>
    </source>
</evidence>
<evidence type="ECO:0000256" key="14">
    <source>
        <dbReference type="SAM" id="Coils"/>
    </source>
</evidence>
<keyword evidence="9" id="KW-0206">Cytoskeleton</keyword>
<keyword evidence="6" id="KW-0282">Flagellum</keyword>
<dbReference type="PANTHER" id="PTHR19265:SF0">
    <property type="entry name" value="MEIOSIS-SPECIFIC NUCLEAR STRUCTURAL PROTEIN 1"/>
    <property type="match status" value="1"/>
</dbReference>
<evidence type="ECO:0000256" key="10">
    <source>
        <dbReference type="ARBA" id="ARBA00023242"/>
    </source>
</evidence>
<keyword evidence="11" id="KW-0469">Meiosis</keyword>
<keyword evidence="8" id="KW-0969">Cilium</keyword>
<dbReference type="Pfam" id="PF13868">
    <property type="entry name" value="TPH"/>
    <property type="match status" value="1"/>
</dbReference>
<feature type="domain" description="Trichohyalin-plectin-homology" evidence="15">
    <location>
        <begin position="139"/>
        <end position="490"/>
    </location>
</feature>
<protein>
    <recommendedName>
        <fullName evidence="4">Meiosis-specific nuclear structural protein 1</fullName>
    </recommendedName>
</protein>
<evidence type="ECO:0000256" key="3">
    <source>
        <dbReference type="ARBA" id="ARBA00009158"/>
    </source>
</evidence>
<name>A0ABM5K143_DIAVI</name>
<evidence type="ECO:0000256" key="11">
    <source>
        <dbReference type="ARBA" id="ARBA00023254"/>
    </source>
</evidence>
<comment type="subcellular location">
    <subcellularLocation>
        <location evidence="2">Cytoplasm</location>
        <location evidence="2">Cytoskeleton</location>
        <location evidence="2">Flagellum axoneme</location>
    </subcellularLocation>
    <subcellularLocation>
        <location evidence="1">Nucleus</location>
    </subcellularLocation>
</comment>
<evidence type="ECO:0000256" key="8">
    <source>
        <dbReference type="ARBA" id="ARBA00023069"/>
    </source>
</evidence>
<feature type="coiled-coil region" evidence="14">
    <location>
        <begin position="89"/>
        <end position="184"/>
    </location>
</feature>
<evidence type="ECO:0000313" key="16">
    <source>
        <dbReference type="EnsemblMetazoa" id="XP_050503910.1"/>
    </source>
</evidence>
<reference evidence="16" key="1">
    <citation type="submission" date="2025-05" db="UniProtKB">
        <authorList>
            <consortium name="EnsemblMetazoa"/>
        </authorList>
    </citation>
    <scope>IDENTIFICATION</scope>
</reference>